<evidence type="ECO:0000256" key="2">
    <source>
        <dbReference type="SAM" id="Phobius"/>
    </source>
</evidence>
<feature type="region of interest" description="Disordered" evidence="1">
    <location>
        <begin position="2098"/>
        <end position="2120"/>
    </location>
</feature>
<feature type="region of interest" description="Disordered" evidence="1">
    <location>
        <begin position="1757"/>
        <end position="1776"/>
    </location>
</feature>
<accession>A0A8X7NHK7</accession>
<feature type="domain" description="FMP27 WPPW motif-containing RBG unit" evidence="5">
    <location>
        <begin position="1636"/>
        <end position="2065"/>
    </location>
</feature>
<dbReference type="EMBL" id="JABWAB010000009">
    <property type="protein sequence ID" value="KAF6045376.1"/>
    <property type="molecule type" value="Genomic_DNA"/>
</dbReference>
<dbReference type="SMART" id="SM01216">
    <property type="entry name" value="Fmp27_WPPW"/>
    <property type="match status" value="1"/>
</dbReference>
<keyword evidence="2" id="KW-0472">Membrane</keyword>
<dbReference type="InterPro" id="IPR019415">
    <property type="entry name" value="FMP27_SW_RBG"/>
</dbReference>
<dbReference type="SMART" id="SM01215">
    <property type="entry name" value="Fmp27_SW"/>
    <property type="match status" value="1"/>
</dbReference>
<evidence type="ECO:0000259" key="5">
    <source>
        <dbReference type="SMART" id="SM01216"/>
    </source>
</evidence>
<proteinExistence type="predicted"/>
<reference evidence="6" key="1">
    <citation type="submission" date="2020-03" db="EMBL/GenBank/DDBJ databases">
        <title>FDA dAtabase for Regulatory Grade micrObial Sequences (FDA-ARGOS): Supporting development and validation of Infectious Disease Dx tests.</title>
        <authorList>
            <person name="Campos J."/>
            <person name="Goldberg B."/>
            <person name="Tallon L."/>
            <person name="Sadzewicz L."/>
            <person name="Vavikolanu K."/>
            <person name="Mehta A."/>
            <person name="Aluvathingal J."/>
            <person name="Nadendla S."/>
            <person name="Nandy P."/>
            <person name="Geyer C."/>
            <person name="Yan Y."/>
            <person name="Sichtig H."/>
        </authorList>
    </citation>
    <scope>NUCLEOTIDE SEQUENCE [LARGE SCALE GENOMIC DNA]</scope>
    <source>
        <strain evidence="6">FDAARGOS_652</strain>
    </source>
</reference>
<feature type="transmembrane region" description="Helical" evidence="2">
    <location>
        <begin position="12"/>
        <end position="33"/>
    </location>
</feature>
<gene>
    <name evidence="6" type="ORF">FOB60_004948</name>
</gene>
<feature type="compositionally biased region" description="Low complexity" evidence="1">
    <location>
        <begin position="2448"/>
        <end position="2457"/>
    </location>
</feature>
<sequence length="2594" mass="298396">MIDLKTLNSNGVLYYLFCIFSAWIVSWYIVYFITGFHLSSISINNGISFNGVTFKSKRMRFKIRCLRFRLWGNTKMTIIDDLELKLFPVPSSKKGKKKGKPVATRGDDDEPDSLDNDVCIYPHNKLLRRVVKSIIRRLPSLDLEMRNTTIYSAFDYKTTVDYIKYNAKSRDSLRHRDRLKFRTGLIVNNVLHEIKTKDEVLTPFKLGSFRVEFKFSIDYKSGIIGGFIGKINVSESNFSMFNAAKYYILHDELKQANKDTRFSHGIKQGEEDGGEGSKGQDPQVKLEKAFSLIHKLLSDVTIHIENSKVSEIPFVTIENNVSIAEYYNEVKPKTSLDLVTKSVSFNFSRLYQDAAGFEVLFNPKQDVPFHSTLSIQLFKLFFVKRVTLMSGSFGQETDEILSMPNYSFTHKTNILSQVVQAKGFKNCVMEIFSSASSPIFDVDSRQLSAFLYNVVLFKKWLTLRKLLKRTHGGPDDEANENLREANDNPREANENPRKENERGKRESLKAKLWRYVNEYYPKLDIKFVVEQPRFILRNFDDGDHTQLLEFSYSLSNFNLSTTSTRDYASNLEVLYPSVKYLSKANTAISTPSLALVEKEILGLKLVNVKMDIFKNLTVASVLELNGLSIRLTSLDIFKGVHWLLSDVTKLAETDLEIGVLNKQFNEELNHLNTELRKELGKPSSFEKLPSALSIKDKIFRYLPSWVAQVEIKATDWDIFIGSRSVLIPKQDLFKSDTTDLQYDTDESNDLRRVNIKFDTFKAGVVNHGAQRIDEQARQDTSSASSDTLTSFDQNSEYWSVSSKLEMFQVLLPDDTSTKRSNTEPLVEIPQFKFTIDSVSDYQGYNQLLLSSNMDKLQVFYNRYKLFTLIGSVYLVREFIISPIKLMKSKFKKDQDKFEDPATDYNNNQASKESLLDYIHANFMLETSDIILQIADSYNLKVQLSDIYVELANKMVKLSLFFIRCLADSPSAEGKWCRLLCLDSLSLNVEIPKSIDDLALDVHTDAIRLIQPHKFIVYELFDHLSLTAKLSKHLIKLLKADDDKQGANIVHPHEMKPIPLPSMTIKSNHLKFTMEDDPFETELNMIYQLGKTEQRKRLELYSLFEARENQLPDDKNYFTRLERLHTTISESWMRKVKIYQQQLKDEIVAHKDYLFGNECRFDSDYNKDVVAYPYDAPLLTIGMEGFNLNLSKPDFGLDNIADFIHNVGQGVPKDTKYSVMVPMYLDLKLAEMRMQLRDYPLPILYSPRNKNTANASLMLRGDLVISEKYVTDEKEIRQLQVPLVASHKDEANRYDLLTIEKTLSSIKMYTKMDCDFNSDYPTRIVWGTSYNFGIQQFMLNFDQFSKPPVDPSQKLGFWDKLKYILHGSCTIKTRKSLEVGFKGSRDPYELLSTSGGFVLSFKKNVVWKINKDDNSRNFFDITSDKVSWYIPNYLATPLLAWTRSSIDSVYLPDSPHFISTCFGYYLEDSATKPDFNLLNKVFGKNVVSLSGGIEFHVGFLLQHKVDGKRVEDFKPHYDVHLMNPKFCEEGHDSYAGFRSEYVHMAISLVADRDTSYNTIHLTPGTFNQFFAWWKLFSSNMMLPIRRGPLFGEIKKSVKFSEHLFTNKFSFFLKSLFIAHMYRDEIIDVDDDRIECIGLRARVDEFSVDLHQRKQPVTLYHEELSKKTKVMKMNFNVGEVTLSNIDMRVVHTSFTQNLYQGETKKYNDKDSTYNIYGGDKTWFDMQDYEEAFLPTLKYCPRKVDIQPLMFSSRFSYERDTENDAGKNQDDDQFGNEDIHDCRIHSSNESDSRVGLLETRQKALDQQITKLRKKGAFTKELEERATFVKRMIDRAKSGASCNHRQNSVVSIEEDEHFHNSFTWSSMLLKWNRTCRDNVMKYIHFVQLKAAMKKYLSHESIATLEKFIEENDLGSDIGSMSSSAQTSDQFVGNGEDELKVKSKSVELSSRERLNNFTKILKELKGKESLSEDYLFDIVSPQIQLQSDESPDSIVIVSTPSISGKFVSVLDSKDSANPEVLEKRFGVVLQDASVFVLNKRDVLDGDSMIVTHNPYGAKSNWPPWLGPEITQKGRWAGENQLLIQNLSVMVLFYDTEIMSNKLSKGEDNDASVTEENPHSTTTSLEAPKRLRIDMPSVILTSTSSQYFALYVIIISLLFYSEPMSKAIAEKIEKMKFSIDFDNLPAVADKLKGLQSYYRILKLLNANYSFRKNHMSNEDLNNYLQLNLETGDIASEIFLLLRTLLTGDFFSDTSNYPQISWLIKADEIILHILEDDRTPIVDLALANGVYKRKELESGSNLNQIQIQMLQGFNLIKNARYPDFIGPFNLSQHPSENLIDLQWTMNRSVGGIKIVENLQVNSLPLNIKIDEITGEKLMKFIFQTDSTDIKESRVIEMTNNTEAKEKELENPSDQDQYGLVEETEGANKSARLEKKLQERSMTSSRSNKRGLTRLSGNSPTSSKSSGHDDDDEEEDAEQVNKMIERSKQYFSIISLTVKAITLRITIKLNKGYKRILNVHDFRVDLPELVIKNRILSFIDLTEIIKKLILKSLWSHIGRLLANKMSSNDTSSDMLTNERLKSVKTYNKFIPIRELTVVKSKE</sequence>
<feature type="region of interest" description="Disordered" evidence="1">
    <location>
        <begin position="2393"/>
        <end position="2470"/>
    </location>
</feature>
<evidence type="ECO:0000313" key="6">
    <source>
        <dbReference type="EMBL" id="KAF6045376.1"/>
    </source>
</evidence>
<dbReference type="Proteomes" id="UP000590412">
    <property type="component" value="Unassembled WGS sequence"/>
</dbReference>
<dbReference type="PANTHER" id="PTHR15678:SF15">
    <property type="entry name" value="PROTEIN FMP27, MITOCHONDRIAL"/>
    <property type="match status" value="1"/>
</dbReference>
<name>A0A8X7NHK7_CANPA</name>
<dbReference type="InterPro" id="IPR045167">
    <property type="entry name" value="Hobbit"/>
</dbReference>
<feature type="compositionally biased region" description="Basic and acidic residues" evidence="1">
    <location>
        <begin position="1757"/>
        <end position="1767"/>
    </location>
</feature>
<evidence type="ECO:0000313" key="7">
    <source>
        <dbReference type="Proteomes" id="UP000590412"/>
    </source>
</evidence>
<evidence type="ECO:0000259" key="4">
    <source>
        <dbReference type="SMART" id="SM01215"/>
    </source>
</evidence>
<feature type="domain" description="FMP27 SW motif-containing RBG unit" evidence="4">
    <location>
        <begin position="1118"/>
        <end position="1219"/>
    </location>
</feature>
<protein>
    <submittedName>
        <fullName evidence="6">Mitochondrial protein from FMP27 family protein</fullName>
    </submittedName>
</protein>
<keyword evidence="2" id="KW-1133">Transmembrane helix</keyword>
<evidence type="ECO:0000259" key="3">
    <source>
        <dbReference type="SMART" id="SM01214"/>
    </source>
</evidence>
<dbReference type="PANTHER" id="PTHR15678">
    <property type="entry name" value="ANTIGEN MLAA-22-RELATED"/>
    <property type="match status" value="1"/>
</dbReference>
<feature type="compositionally biased region" description="Basic and acidic residues" evidence="1">
    <location>
        <begin position="480"/>
        <end position="503"/>
    </location>
</feature>
<feature type="compositionally biased region" description="Polar residues" evidence="1">
    <location>
        <begin position="2105"/>
        <end position="2119"/>
    </location>
</feature>
<dbReference type="InterPro" id="IPR019449">
    <property type="entry name" value="FMP27_WPPW_RBG"/>
</dbReference>
<organism evidence="6 7">
    <name type="scientific">Candida parapsilosis</name>
    <name type="common">Yeast</name>
    <dbReference type="NCBI Taxonomy" id="5480"/>
    <lineage>
        <taxon>Eukaryota</taxon>
        <taxon>Fungi</taxon>
        <taxon>Dikarya</taxon>
        <taxon>Ascomycota</taxon>
        <taxon>Saccharomycotina</taxon>
        <taxon>Pichiomycetes</taxon>
        <taxon>Debaryomycetaceae</taxon>
        <taxon>Candida/Lodderomyces clade</taxon>
        <taxon>Candida</taxon>
    </lineage>
</organism>
<feature type="domain" description="FMP27/BLTP2/Hobbit GFWDK motif-containing RBG unit" evidence="3">
    <location>
        <begin position="1237"/>
        <end position="1389"/>
    </location>
</feature>
<feature type="compositionally biased region" description="Acidic residues" evidence="1">
    <location>
        <begin position="2461"/>
        <end position="2470"/>
    </location>
</feature>
<keyword evidence="2" id="KW-0812">Transmembrane</keyword>
<comment type="caution">
    <text evidence="6">The sequence shown here is derived from an EMBL/GenBank/DDBJ whole genome shotgun (WGS) entry which is preliminary data.</text>
</comment>
<dbReference type="Pfam" id="PF10344">
    <property type="entry name" value="Hobbit"/>
    <property type="match status" value="1"/>
</dbReference>
<dbReference type="InterPro" id="IPR019441">
    <property type="entry name" value="FMP27/BLTP2/Hobbit_GFWDK_RBG"/>
</dbReference>
<dbReference type="SMART" id="SM01214">
    <property type="entry name" value="Fmp27_GFWDK"/>
    <property type="match status" value="1"/>
</dbReference>
<evidence type="ECO:0000256" key="1">
    <source>
        <dbReference type="SAM" id="MobiDB-lite"/>
    </source>
</evidence>
<feature type="region of interest" description="Disordered" evidence="1">
    <location>
        <begin position="472"/>
        <end position="503"/>
    </location>
</feature>